<dbReference type="HOGENOM" id="CLU_064931_0_0_10"/>
<dbReference type="RefSeq" id="WP_014797990.1">
    <property type="nucleotide sequence ID" value="NC_018018.1"/>
</dbReference>
<keyword evidence="1" id="KW-0808">Transferase</keyword>
<name>I4AKQ8_BERLS</name>
<gene>
    <name evidence="1" type="ordered locus">Fleli_2163</name>
</gene>
<protein>
    <submittedName>
        <fullName evidence="1">Putative nucleotidyltransferase</fullName>
    </submittedName>
</protein>
<dbReference type="AlphaFoldDB" id="I4AKQ8"/>
<dbReference type="PANTHER" id="PTHR34817:SF1">
    <property type="entry name" value="NUCLEOTIDYLTRANSFERASE"/>
    <property type="match status" value="1"/>
</dbReference>
<dbReference type="GO" id="GO:0016740">
    <property type="term" value="F:transferase activity"/>
    <property type="evidence" value="ECO:0007669"/>
    <property type="project" value="UniProtKB-KW"/>
</dbReference>
<evidence type="ECO:0000313" key="1">
    <source>
        <dbReference type="EMBL" id="AFM04543.1"/>
    </source>
</evidence>
<keyword evidence="2" id="KW-1185">Reference proteome</keyword>
<dbReference type="Proteomes" id="UP000006054">
    <property type="component" value="Chromosome"/>
</dbReference>
<dbReference type="STRING" id="880071.Fleli_2163"/>
<dbReference type="Pfam" id="PF10127">
    <property type="entry name" value="RlaP"/>
    <property type="match status" value="1"/>
</dbReference>
<reference evidence="2" key="1">
    <citation type="submission" date="2012-06" db="EMBL/GenBank/DDBJ databases">
        <title>The complete genome of Flexibacter litoralis DSM 6794.</title>
        <authorList>
            <person name="Lucas S."/>
            <person name="Copeland A."/>
            <person name="Lapidus A."/>
            <person name="Glavina del Rio T."/>
            <person name="Dalin E."/>
            <person name="Tice H."/>
            <person name="Bruce D."/>
            <person name="Goodwin L."/>
            <person name="Pitluck S."/>
            <person name="Peters L."/>
            <person name="Ovchinnikova G."/>
            <person name="Lu M."/>
            <person name="Kyrpides N."/>
            <person name="Mavromatis K."/>
            <person name="Ivanova N."/>
            <person name="Brettin T."/>
            <person name="Detter J.C."/>
            <person name="Han C."/>
            <person name="Larimer F."/>
            <person name="Land M."/>
            <person name="Hauser L."/>
            <person name="Markowitz V."/>
            <person name="Cheng J.-F."/>
            <person name="Hugenholtz P."/>
            <person name="Woyke T."/>
            <person name="Wu D."/>
            <person name="Spring S."/>
            <person name="Lang E."/>
            <person name="Kopitz M."/>
            <person name="Brambilla E."/>
            <person name="Klenk H.-P."/>
            <person name="Eisen J.A."/>
        </authorList>
    </citation>
    <scope>NUCLEOTIDE SEQUENCE [LARGE SCALE GENOMIC DNA]</scope>
    <source>
        <strain evidence="2">ATCC 23117 / DSM 6794 / NBRC 15988 / NCIMB 1366 / Sio-4</strain>
    </source>
</reference>
<accession>I4AKQ8</accession>
<dbReference type="KEGG" id="fli:Fleli_2163"/>
<sequence length="362" mass="42446">MINLKILKQKNLILLEALAGSKAYGTDLPTSDTDIKGIFILPKEKFYGLEYVPQVSDKKNDIVFYEIKRFVELLAKNNPSAIEIFHTAKEDIFYKNPILDLIKSEDILSKMCKDTFAGYALTQIKKAKGLKKKIFNPMPKERKTVLDFCYILNNEEIKNGSILLKKWLESNKCKQENCGLSAVNHIKNTYLLFYQNDKNQENSTFYYKGILKNNESNEVNLSSIPKGEKSIAYLYFNKEGYAAHCKEYKQYWEWVEKRNDTRYENTLEHSKNYDAKNMMHTFRLLDMAIEILEKKEVIVKRPNREELLKIRSGFFTYKELIKKADQKIELLEKAYQDSTLPEFPNVEKLEKALIEIRSKTNL</sequence>
<dbReference type="InterPro" id="IPR018775">
    <property type="entry name" value="RlaP"/>
</dbReference>
<evidence type="ECO:0000313" key="2">
    <source>
        <dbReference type="Proteomes" id="UP000006054"/>
    </source>
</evidence>
<dbReference type="PATRIC" id="fig|880071.3.peg.2150"/>
<dbReference type="PANTHER" id="PTHR34817">
    <property type="entry name" value="NUCLEOTIDYLTRANSFERASE"/>
    <property type="match status" value="1"/>
</dbReference>
<dbReference type="EMBL" id="CP003345">
    <property type="protein sequence ID" value="AFM04543.1"/>
    <property type="molecule type" value="Genomic_DNA"/>
</dbReference>
<proteinExistence type="predicted"/>
<dbReference type="eggNOG" id="COG3541">
    <property type="taxonomic scope" value="Bacteria"/>
</dbReference>
<organism evidence="1 2">
    <name type="scientific">Bernardetia litoralis (strain ATCC 23117 / DSM 6794 / NBRC 15988 / NCIMB 1366 / Fx l1 / Sio-4)</name>
    <name type="common">Flexibacter litoralis</name>
    <dbReference type="NCBI Taxonomy" id="880071"/>
    <lineage>
        <taxon>Bacteria</taxon>
        <taxon>Pseudomonadati</taxon>
        <taxon>Bacteroidota</taxon>
        <taxon>Cytophagia</taxon>
        <taxon>Cytophagales</taxon>
        <taxon>Bernardetiaceae</taxon>
        <taxon>Bernardetia</taxon>
    </lineage>
</organism>